<dbReference type="InterPro" id="IPR011429">
    <property type="entry name" value="Cyt_c_Planctomycete-type"/>
</dbReference>
<evidence type="ECO:0000313" key="5">
    <source>
        <dbReference type="EMBL" id="QDV21793.1"/>
    </source>
</evidence>
<keyword evidence="6" id="KW-1185">Reference proteome</keyword>
<dbReference type="OrthoDB" id="127107at2"/>
<dbReference type="Pfam" id="PF07583">
    <property type="entry name" value="PSCyt2"/>
    <property type="match status" value="1"/>
</dbReference>
<gene>
    <name evidence="5" type="ORF">Q31a_00720</name>
</gene>
<dbReference type="InterPro" id="IPR022655">
    <property type="entry name" value="DUF1553"/>
</dbReference>
<dbReference type="RefSeq" id="WP_145072471.1">
    <property type="nucleotide sequence ID" value="NZ_CP036298.1"/>
</dbReference>
<feature type="domain" description="Cytochrome C Planctomycete-type" evidence="4">
    <location>
        <begin position="47"/>
        <end position="106"/>
    </location>
</feature>
<dbReference type="EMBL" id="CP036298">
    <property type="protein sequence ID" value="QDV21793.1"/>
    <property type="molecule type" value="Genomic_DNA"/>
</dbReference>
<dbReference type="GO" id="GO:0020037">
    <property type="term" value="F:heme binding"/>
    <property type="evidence" value="ECO:0007669"/>
    <property type="project" value="InterPro"/>
</dbReference>
<dbReference type="InterPro" id="IPR036909">
    <property type="entry name" value="Cyt_c-like_dom_sf"/>
</dbReference>
<evidence type="ECO:0000259" key="4">
    <source>
        <dbReference type="Pfam" id="PF07635"/>
    </source>
</evidence>
<dbReference type="Pfam" id="PF07635">
    <property type="entry name" value="PSCyt1"/>
    <property type="match status" value="1"/>
</dbReference>
<feature type="domain" description="DUF1553" evidence="3">
    <location>
        <begin position="516"/>
        <end position="748"/>
    </location>
</feature>
<evidence type="ECO:0000259" key="2">
    <source>
        <dbReference type="Pfam" id="PF07583"/>
    </source>
</evidence>
<name>A0A518FZL7_9BACT</name>
<evidence type="ECO:0000313" key="6">
    <source>
        <dbReference type="Proteomes" id="UP000318017"/>
    </source>
</evidence>
<keyword evidence="1" id="KW-0732">Signal</keyword>
<feature type="domain" description="DUF1549" evidence="2">
    <location>
        <begin position="176"/>
        <end position="383"/>
    </location>
</feature>
<dbReference type="GO" id="GO:0009055">
    <property type="term" value="F:electron transfer activity"/>
    <property type="evidence" value="ECO:0007669"/>
    <property type="project" value="InterPro"/>
</dbReference>
<feature type="signal peptide" evidence="1">
    <location>
        <begin position="1"/>
        <end position="23"/>
    </location>
</feature>
<proteinExistence type="predicted"/>
<organism evidence="5 6">
    <name type="scientific">Aureliella helgolandensis</name>
    <dbReference type="NCBI Taxonomy" id="2527968"/>
    <lineage>
        <taxon>Bacteria</taxon>
        <taxon>Pseudomonadati</taxon>
        <taxon>Planctomycetota</taxon>
        <taxon>Planctomycetia</taxon>
        <taxon>Pirellulales</taxon>
        <taxon>Pirellulaceae</taxon>
        <taxon>Aureliella</taxon>
    </lineage>
</organism>
<sequence precursor="true">MLSSSVRSLVLAGLLSLASVAAAQSPATTADYEYFERKIRPLLSEHCYECHSASAQTVHGSLKLDSAQALNAGGDSGAAVVAGDSDASLLIQSIRYEGDYEMPPQGKLAEQDILELTRWVEQGAYFPPAMPGSHTAENTASGIDYEAGRQFWSFQPLSQPELPPVDRVDWPQTRSDSFVLAAMEERGLAPTSPADKRTLLRRLYFTLTGLPPTPEQVEDFVADRSDAAFSKQIDRLLDSPEYGEKWGRWWLDLARYTDRTASWLPQTTQAHLYRDWVVNAFCDDMPYAEFVHRQLATDLLPSTGPEDIPALGFIGLSPTYWKELKLPSEIIKVIVADEWEERVDAVSRTFLGLTVACARCHDHKFDPISADDYYAMAGVFASCRLSERPLIGEEEFAPVQAARATVEGLEAEIAKLKKLKPIPQEKVDSLTHQIAEIQSTTEHYDTPMANAVIDESVHVVRAGKTPQEGTQLEYRAEPYDLPSFIRGNPNRPGPVIPRRFLTVLTREPQAFQIGSGRLELAQAITSDAASLTARVLVNRVWLAHFGRGIVDTPSNFGRQGGRPTHPQLLDDLAARFIAQGWSIKWLHRELLLSAAWQQSTQGSQADPDNTWLSRMNRRRLTFEEWRDAMLQVSGELTLSRGGPAVALEEPDNHRRTLYATVNRRDISPTLMIHDFPDPNQHSPQRSPTTTALQGLFALNSPLLAQQAQALVHRLDREGLSETEPRVERIYTLLFARSATPNELALGLDYFEAHEAQGSQGSWETYCHAMLLSNEFIYID</sequence>
<reference evidence="5 6" key="1">
    <citation type="submission" date="2019-02" db="EMBL/GenBank/DDBJ databases">
        <title>Deep-cultivation of Planctomycetes and their phenomic and genomic characterization uncovers novel biology.</title>
        <authorList>
            <person name="Wiegand S."/>
            <person name="Jogler M."/>
            <person name="Boedeker C."/>
            <person name="Pinto D."/>
            <person name="Vollmers J."/>
            <person name="Rivas-Marin E."/>
            <person name="Kohn T."/>
            <person name="Peeters S.H."/>
            <person name="Heuer A."/>
            <person name="Rast P."/>
            <person name="Oberbeckmann S."/>
            <person name="Bunk B."/>
            <person name="Jeske O."/>
            <person name="Meyerdierks A."/>
            <person name="Storesund J.E."/>
            <person name="Kallscheuer N."/>
            <person name="Luecker S."/>
            <person name="Lage O.M."/>
            <person name="Pohl T."/>
            <person name="Merkel B.J."/>
            <person name="Hornburger P."/>
            <person name="Mueller R.-W."/>
            <person name="Bruemmer F."/>
            <person name="Labrenz M."/>
            <person name="Spormann A.M."/>
            <person name="Op den Camp H."/>
            <person name="Overmann J."/>
            <person name="Amann R."/>
            <person name="Jetten M.S.M."/>
            <person name="Mascher T."/>
            <person name="Medema M.H."/>
            <person name="Devos D.P."/>
            <person name="Kaster A.-K."/>
            <person name="Ovreas L."/>
            <person name="Rohde M."/>
            <person name="Galperin M.Y."/>
            <person name="Jogler C."/>
        </authorList>
    </citation>
    <scope>NUCLEOTIDE SEQUENCE [LARGE SCALE GENOMIC DNA]</scope>
    <source>
        <strain evidence="5 6">Q31a</strain>
    </source>
</reference>
<evidence type="ECO:0000256" key="1">
    <source>
        <dbReference type="SAM" id="SignalP"/>
    </source>
</evidence>
<dbReference type="Proteomes" id="UP000318017">
    <property type="component" value="Chromosome"/>
</dbReference>
<dbReference type="AlphaFoldDB" id="A0A518FZL7"/>
<accession>A0A518FZL7</accession>
<evidence type="ECO:0000259" key="3">
    <source>
        <dbReference type="Pfam" id="PF07587"/>
    </source>
</evidence>
<dbReference type="PANTHER" id="PTHR35889:SF3">
    <property type="entry name" value="F-BOX DOMAIN-CONTAINING PROTEIN"/>
    <property type="match status" value="1"/>
</dbReference>
<dbReference type="KEGG" id="ahel:Q31a_00720"/>
<dbReference type="PANTHER" id="PTHR35889">
    <property type="entry name" value="CYCLOINULO-OLIGOSACCHARIDE FRUCTANOTRANSFERASE-RELATED"/>
    <property type="match status" value="1"/>
</dbReference>
<dbReference type="InterPro" id="IPR011444">
    <property type="entry name" value="DUF1549"/>
</dbReference>
<dbReference type="Pfam" id="PF07587">
    <property type="entry name" value="PSD1"/>
    <property type="match status" value="1"/>
</dbReference>
<feature type="chain" id="PRO_5021926096" evidence="1">
    <location>
        <begin position="24"/>
        <end position="779"/>
    </location>
</feature>
<dbReference type="SUPFAM" id="SSF46626">
    <property type="entry name" value="Cytochrome c"/>
    <property type="match status" value="1"/>
</dbReference>
<protein>
    <submittedName>
        <fullName evidence="5">Planctomycete cytochrome C</fullName>
    </submittedName>
</protein>